<protein>
    <submittedName>
        <fullName evidence="1">Uncharacterized protein</fullName>
    </submittedName>
</protein>
<name>A0A9P5NKV9_GYMJU</name>
<comment type="caution">
    <text evidence="1">The sequence shown here is derived from an EMBL/GenBank/DDBJ whole genome shotgun (WGS) entry which is preliminary data.</text>
</comment>
<keyword evidence="2" id="KW-1185">Reference proteome</keyword>
<proteinExistence type="predicted"/>
<gene>
    <name evidence="1" type="ORF">CPB84DRAFT_1373937</name>
</gene>
<accession>A0A9P5NKV9</accession>
<dbReference type="AlphaFoldDB" id="A0A9P5NKV9"/>
<dbReference type="EMBL" id="JADNYJ010000071">
    <property type="protein sequence ID" value="KAF8891601.1"/>
    <property type="molecule type" value="Genomic_DNA"/>
</dbReference>
<organism evidence="1 2">
    <name type="scientific">Gymnopilus junonius</name>
    <name type="common">Spectacular rustgill mushroom</name>
    <name type="synonym">Gymnopilus spectabilis subsp. junonius</name>
    <dbReference type="NCBI Taxonomy" id="109634"/>
    <lineage>
        <taxon>Eukaryota</taxon>
        <taxon>Fungi</taxon>
        <taxon>Dikarya</taxon>
        <taxon>Basidiomycota</taxon>
        <taxon>Agaricomycotina</taxon>
        <taxon>Agaricomycetes</taxon>
        <taxon>Agaricomycetidae</taxon>
        <taxon>Agaricales</taxon>
        <taxon>Agaricineae</taxon>
        <taxon>Hymenogastraceae</taxon>
        <taxon>Gymnopilus</taxon>
    </lineage>
</organism>
<sequence>MRGGRPELASSFSMKVLTSTTPTAASLNSTSCYTSASASPPQPMSTHERRLGIPVYPIAYPFSATHLQYFLNQRLTRLHIWVRQHVHHKTIGKRLLTVCPRAVTRARTLPIERLNTITAGSTIWTLQWRIGRLKTYSLERQHALKELWVHDGC</sequence>
<reference evidence="1" key="1">
    <citation type="submission" date="2020-11" db="EMBL/GenBank/DDBJ databases">
        <authorList>
            <consortium name="DOE Joint Genome Institute"/>
            <person name="Ahrendt S."/>
            <person name="Riley R."/>
            <person name="Andreopoulos W."/>
            <person name="LaButti K."/>
            <person name="Pangilinan J."/>
            <person name="Ruiz-duenas F.J."/>
            <person name="Barrasa J.M."/>
            <person name="Sanchez-Garcia M."/>
            <person name="Camarero S."/>
            <person name="Miyauchi S."/>
            <person name="Serrano A."/>
            <person name="Linde D."/>
            <person name="Babiker R."/>
            <person name="Drula E."/>
            <person name="Ayuso-Fernandez I."/>
            <person name="Pacheco R."/>
            <person name="Padilla G."/>
            <person name="Ferreira P."/>
            <person name="Barriuso J."/>
            <person name="Kellner H."/>
            <person name="Castanera R."/>
            <person name="Alfaro M."/>
            <person name="Ramirez L."/>
            <person name="Pisabarro A.G."/>
            <person name="Kuo A."/>
            <person name="Tritt A."/>
            <person name="Lipzen A."/>
            <person name="He G."/>
            <person name="Yan M."/>
            <person name="Ng V."/>
            <person name="Cullen D."/>
            <person name="Martin F."/>
            <person name="Rosso M.-N."/>
            <person name="Henrissat B."/>
            <person name="Hibbett D."/>
            <person name="Martinez A.T."/>
            <person name="Grigoriev I.V."/>
        </authorList>
    </citation>
    <scope>NUCLEOTIDE SEQUENCE</scope>
    <source>
        <strain evidence="1">AH 44721</strain>
    </source>
</reference>
<evidence type="ECO:0000313" key="1">
    <source>
        <dbReference type="EMBL" id="KAF8891601.1"/>
    </source>
</evidence>
<dbReference type="Proteomes" id="UP000724874">
    <property type="component" value="Unassembled WGS sequence"/>
</dbReference>
<evidence type="ECO:0000313" key="2">
    <source>
        <dbReference type="Proteomes" id="UP000724874"/>
    </source>
</evidence>